<evidence type="ECO:0000313" key="3">
    <source>
        <dbReference type="Proteomes" id="UP000184164"/>
    </source>
</evidence>
<dbReference type="InterPro" id="IPR001466">
    <property type="entry name" value="Beta-lactam-related"/>
</dbReference>
<dbReference type="PANTHER" id="PTHR22935:SF98">
    <property type="entry name" value="BETA-LACTAMASE FAMILY PROTEIN"/>
    <property type="match status" value="1"/>
</dbReference>
<dbReference type="Proteomes" id="UP000184164">
    <property type="component" value="Unassembled WGS sequence"/>
</dbReference>
<dbReference type="Pfam" id="PF00144">
    <property type="entry name" value="Beta-lactamase"/>
    <property type="match status" value="1"/>
</dbReference>
<dbReference type="SUPFAM" id="SSF56601">
    <property type="entry name" value="beta-lactamase/transpeptidase-like"/>
    <property type="match status" value="1"/>
</dbReference>
<reference evidence="3" key="1">
    <citation type="submission" date="2016-11" db="EMBL/GenBank/DDBJ databases">
        <authorList>
            <person name="Varghese N."/>
            <person name="Submissions S."/>
        </authorList>
    </citation>
    <scope>NUCLEOTIDE SEQUENCE [LARGE SCALE GENOMIC DNA]</scope>
    <source>
        <strain evidence="3">DSM 26910</strain>
    </source>
</reference>
<keyword evidence="3" id="KW-1185">Reference proteome</keyword>
<dbReference type="EMBL" id="FQUM01000007">
    <property type="protein sequence ID" value="SHF68014.1"/>
    <property type="molecule type" value="Genomic_DNA"/>
</dbReference>
<name>A0A1M5DMB0_9BACT</name>
<evidence type="ECO:0000259" key="1">
    <source>
        <dbReference type="Pfam" id="PF00144"/>
    </source>
</evidence>
<dbReference type="PANTHER" id="PTHR22935">
    <property type="entry name" value="PENICILLIN-BINDING PROTEIN"/>
    <property type="match status" value="1"/>
</dbReference>
<protein>
    <submittedName>
        <fullName evidence="2">Beta-lactamase class C</fullName>
    </submittedName>
</protein>
<dbReference type="InterPro" id="IPR012338">
    <property type="entry name" value="Beta-lactam/transpept-like"/>
</dbReference>
<proteinExistence type="predicted"/>
<dbReference type="AlphaFoldDB" id="A0A1M5DMB0"/>
<dbReference type="InterPro" id="IPR051478">
    <property type="entry name" value="Beta-lactamase-like_AB/R"/>
</dbReference>
<dbReference type="STRING" id="1484053.SAMN05444274_107161"/>
<gene>
    <name evidence="2" type="ORF">SAMN05444274_107161</name>
</gene>
<organism evidence="2 3">
    <name type="scientific">Mariniphaga anaerophila</name>
    <dbReference type="NCBI Taxonomy" id="1484053"/>
    <lineage>
        <taxon>Bacteria</taxon>
        <taxon>Pseudomonadati</taxon>
        <taxon>Bacteroidota</taxon>
        <taxon>Bacteroidia</taxon>
        <taxon>Marinilabiliales</taxon>
        <taxon>Prolixibacteraceae</taxon>
        <taxon>Mariniphaga</taxon>
    </lineage>
</organism>
<feature type="domain" description="Beta-lactamase-related" evidence="1">
    <location>
        <begin position="69"/>
        <end position="393"/>
    </location>
</feature>
<accession>A0A1M5DMB0</accession>
<sequence>MALSKKGTNWMKQQRFFTILIFLFFILLTTTNQRISSSPDSLCEVPELQPTQAEIELKEMQGLFEEYDKWITSEIEASGTIGAAVAITYKDQIAFMKCFGKRKAESDEPVDKHTIFRLASVSKTVTGVLSGILAQEHIIDFDEHVKESLPGFLLNNPESTNNLTIRNLLSHTSGLVPHAYDDLVEAHVPFHTIYERLKTAGISAKPGELYGYQNVMFSLLDTILSVKTSKNYSQLVKEKLFEPAGMGDASTDFESFKNSDNKAYPHWGNGSHKSLPLNDRYYNTAPAAGVNASISDMAHFLLALLDENKPLLKEDAEKTIFTPQVVSPLSRGYFRYWDKVGTKRYGLGWRLVNYKDRKVAYHGGYVHGYKAEIAVCQQENIGIVYLTNSPNSVASQSVPEFLNKLFNYEQEKAILANTETTQEEGLNIQGS</sequence>
<dbReference type="Gene3D" id="3.40.710.10">
    <property type="entry name" value="DD-peptidase/beta-lactamase superfamily"/>
    <property type="match status" value="1"/>
</dbReference>
<evidence type="ECO:0000313" key="2">
    <source>
        <dbReference type="EMBL" id="SHF68014.1"/>
    </source>
</evidence>